<reference evidence="6 7" key="1">
    <citation type="journal article" date="2021" name="BMC Biol.">
        <title>Horizontally acquired antibacterial genes associated with adaptive radiation of ladybird beetles.</title>
        <authorList>
            <person name="Li H.S."/>
            <person name="Tang X.F."/>
            <person name="Huang Y.H."/>
            <person name="Xu Z.Y."/>
            <person name="Chen M.L."/>
            <person name="Du X.Y."/>
            <person name="Qiu B.Y."/>
            <person name="Chen P.T."/>
            <person name="Zhang W."/>
            <person name="Slipinski A."/>
            <person name="Escalona H.E."/>
            <person name="Waterhouse R.M."/>
            <person name="Zwick A."/>
            <person name="Pang H."/>
        </authorList>
    </citation>
    <scope>NUCLEOTIDE SEQUENCE [LARGE SCALE GENOMIC DNA]</scope>
    <source>
        <strain evidence="6">SYSU2018</strain>
    </source>
</reference>
<comment type="similarity">
    <text evidence="3">Belongs to the RPAP3 family.</text>
</comment>
<dbReference type="PANTHER" id="PTHR46423:SF1">
    <property type="entry name" value="RNA POLYMERASE II-ASSOCIATED PROTEIN 3"/>
    <property type="match status" value="1"/>
</dbReference>
<accession>A0ABD2P4Y5</accession>
<evidence type="ECO:0000256" key="2">
    <source>
        <dbReference type="ARBA" id="ARBA00022803"/>
    </source>
</evidence>
<dbReference type="Proteomes" id="UP001516400">
    <property type="component" value="Unassembled WGS sequence"/>
</dbReference>
<sequence>MNPVLLQEQLKNNNKDLLDFCQDLKSWGEEMKEKEQKKFGSIKTEPPVMKKEVVKNEEKSDKPKEAKRKCVTYADWDKFDADKECEKIDASSDSDLTDEFDENMKEEALLQKDQGNRFVKNGSWDDAIRCYTKAIDYYAYDPVFYANRALCYLKKKEMVKAESDCTTSLKLDKTYVKAYQRRAAARESLNKLEEAKLDLLRVLEFEPKNAESLMKLEKLKEKIKSIKSVDISEGIQKPVSKFSASRGLKKATSSNSMNQEISKKPEKEIEVLKPSTIWPSGDKRTLVKAIKKPPHLRSKKSLKRITIKEINSAIPDSDEVIKENTSSFPKKDIVSNTIKSDDFKVVEHKSPINEIENKIKDKTHSTSANGKIQNVTCTEMNKEVKNLSNFDVIFKTKEQEVVNEKKSETEELLPPKNSVQFYFMWKRFNEDNKRYEYLKLIEPKNIPNLFKESLESKILSEILVVLSEYFIKEMTKFMNTYYT</sequence>
<evidence type="ECO:0000259" key="5">
    <source>
        <dbReference type="Pfam" id="PF13877"/>
    </source>
</evidence>
<dbReference type="Gene3D" id="1.25.40.10">
    <property type="entry name" value="Tetratricopeptide repeat domain"/>
    <property type="match status" value="1"/>
</dbReference>
<feature type="domain" description="RNA-polymerase II-associated protein 3-like C-terminal" evidence="5">
    <location>
        <begin position="414"/>
        <end position="474"/>
    </location>
</feature>
<evidence type="ECO:0000313" key="6">
    <source>
        <dbReference type="EMBL" id="KAL3285985.1"/>
    </source>
</evidence>
<dbReference type="EMBL" id="JABFTP020000185">
    <property type="protein sequence ID" value="KAL3285985.1"/>
    <property type="molecule type" value="Genomic_DNA"/>
</dbReference>
<evidence type="ECO:0000256" key="1">
    <source>
        <dbReference type="ARBA" id="ARBA00022737"/>
    </source>
</evidence>
<protein>
    <recommendedName>
        <fullName evidence="4">RNA polymerase II-associated protein 3</fullName>
    </recommendedName>
</protein>
<keyword evidence="2" id="KW-0802">TPR repeat</keyword>
<dbReference type="SMART" id="SM00028">
    <property type="entry name" value="TPR"/>
    <property type="match status" value="3"/>
</dbReference>
<dbReference type="InterPro" id="IPR019734">
    <property type="entry name" value="TPR_rpt"/>
</dbReference>
<keyword evidence="7" id="KW-1185">Reference proteome</keyword>
<comment type="caution">
    <text evidence="6">The sequence shown here is derived from an EMBL/GenBank/DDBJ whole genome shotgun (WGS) entry which is preliminary data.</text>
</comment>
<dbReference type="InterPro" id="IPR025986">
    <property type="entry name" value="RPAP3-like_C"/>
</dbReference>
<dbReference type="InterPro" id="IPR051966">
    <property type="entry name" value="RPAP3"/>
</dbReference>
<name>A0ABD2P4Y5_9CUCU</name>
<proteinExistence type="inferred from homology"/>
<evidence type="ECO:0000313" key="7">
    <source>
        <dbReference type="Proteomes" id="UP001516400"/>
    </source>
</evidence>
<keyword evidence="1" id="KW-0677">Repeat</keyword>
<dbReference type="SUPFAM" id="SSF48452">
    <property type="entry name" value="TPR-like"/>
    <property type="match status" value="1"/>
</dbReference>
<gene>
    <name evidence="6" type="ORF">HHI36_000499</name>
</gene>
<dbReference type="Pfam" id="PF13877">
    <property type="entry name" value="RPAP3_C"/>
    <property type="match status" value="1"/>
</dbReference>
<dbReference type="PANTHER" id="PTHR46423">
    <property type="entry name" value="RNA POLYMERASE II-ASSOCIATED PROTEIN 3"/>
    <property type="match status" value="1"/>
</dbReference>
<dbReference type="InterPro" id="IPR011990">
    <property type="entry name" value="TPR-like_helical_dom_sf"/>
</dbReference>
<dbReference type="AlphaFoldDB" id="A0ABD2P4Y5"/>
<evidence type="ECO:0000256" key="4">
    <source>
        <dbReference type="ARBA" id="ARBA00040133"/>
    </source>
</evidence>
<evidence type="ECO:0000256" key="3">
    <source>
        <dbReference type="ARBA" id="ARBA00038275"/>
    </source>
</evidence>
<organism evidence="6 7">
    <name type="scientific">Cryptolaemus montrouzieri</name>
    <dbReference type="NCBI Taxonomy" id="559131"/>
    <lineage>
        <taxon>Eukaryota</taxon>
        <taxon>Metazoa</taxon>
        <taxon>Ecdysozoa</taxon>
        <taxon>Arthropoda</taxon>
        <taxon>Hexapoda</taxon>
        <taxon>Insecta</taxon>
        <taxon>Pterygota</taxon>
        <taxon>Neoptera</taxon>
        <taxon>Endopterygota</taxon>
        <taxon>Coleoptera</taxon>
        <taxon>Polyphaga</taxon>
        <taxon>Cucujiformia</taxon>
        <taxon>Coccinelloidea</taxon>
        <taxon>Coccinellidae</taxon>
        <taxon>Scymninae</taxon>
        <taxon>Scymnini</taxon>
        <taxon>Cryptolaemus</taxon>
    </lineage>
</organism>